<dbReference type="Pfam" id="PF04548">
    <property type="entry name" value="AIG1"/>
    <property type="match status" value="2"/>
</dbReference>
<reference evidence="6 7" key="1">
    <citation type="journal article" date="2024" name="Genome Biol. Evol.">
        <title>Chromosome-level genome assembly of the viviparous eelpout Zoarces viviparus.</title>
        <authorList>
            <person name="Fuhrmann N."/>
            <person name="Brasseur M.V."/>
            <person name="Bakowski C.E."/>
            <person name="Podsiadlowski L."/>
            <person name="Prost S."/>
            <person name="Krehenwinkel H."/>
            <person name="Mayer C."/>
        </authorList>
    </citation>
    <scope>NUCLEOTIDE SEQUENCE [LARGE SCALE GENOMIC DNA]</scope>
    <source>
        <strain evidence="6">NO-MEL_2022_Ind0_liver</strain>
    </source>
</reference>
<keyword evidence="7" id="KW-1185">Reference proteome</keyword>
<evidence type="ECO:0000256" key="1">
    <source>
        <dbReference type="ARBA" id="ARBA00008535"/>
    </source>
</evidence>
<keyword evidence="2" id="KW-0547">Nucleotide-binding</keyword>
<dbReference type="PROSITE" id="PS51720">
    <property type="entry name" value="G_AIG1"/>
    <property type="match status" value="1"/>
</dbReference>
<gene>
    <name evidence="6" type="ORF">VZT92_009264</name>
</gene>
<dbReference type="EMBL" id="JBCEZU010000067">
    <property type="protein sequence ID" value="KAK9534204.1"/>
    <property type="molecule type" value="Genomic_DNA"/>
</dbReference>
<dbReference type="GO" id="GO:0005525">
    <property type="term" value="F:GTP binding"/>
    <property type="evidence" value="ECO:0007669"/>
    <property type="project" value="UniProtKB-KW"/>
</dbReference>
<dbReference type="InterPro" id="IPR006703">
    <property type="entry name" value="G_AIG1"/>
</dbReference>
<dbReference type="Gene3D" id="3.40.50.300">
    <property type="entry name" value="P-loop containing nucleotide triphosphate hydrolases"/>
    <property type="match status" value="2"/>
</dbReference>
<dbReference type="PANTHER" id="PTHR10903">
    <property type="entry name" value="GTPASE, IMAP FAMILY MEMBER-RELATED"/>
    <property type="match status" value="1"/>
</dbReference>
<organism evidence="6 7">
    <name type="scientific">Zoarces viviparus</name>
    <name type="common">Viviparous eelpout</name>
    <name type="synonym">Blennius viviparus</name>
    <dbReference type="NCBI Taxonomy" id="48416"/>
    <lineage>
        <taxon>Eukaryota</taxon>
        <taxon>Metazoa</taxon>
        <taxon>Chordata</taxon>
        <taxon>Craniata</taxon>
        <taxon>Vertebrata</taxon>
        <taxon>Euteleostomi</taxon>
        <taxon>Actinopterygii</taxon>
        <taxon>Neopterygii</taxon>
        <taxon>Teleostei</taxon>
        <taxon>Neoteleostei</taxon>
        <taxon>Acanthomorphata</taxon>
        <taxon>Eupercaria</taxon>
        <taxon>Perciformes</taxon>
        <taxon>Cottioidei</taxon>
        <taxon>Zoarcales</taxon>
        <taxon>Zoarcidae</taxon>
        <taxon>Zoarcinae</taxon>
        <taxon>Zoarces</taxon>
    </lineage>
</organism>
<dbReference type="InterPro" id="IPR027417">
    <property type="entry name" value="P-loop_NTPase"/>
</dbReference>
<evidence type="ECO:0000256" key="3">
    <source>
        <dbReference type="ARBA" id="ARBA00023134"/>
    </source>
</evidence>
<evidence type="ECO:0000256" key="2">
    <source>
        <dbReference type="ARBA" id="ARBA00022741"/>
    </source>
</evidence>
<dbReference type="PANTHER" id="PTHR10903:SF112">
    <property type="entry name" value="SI:CH211-113E8.5"/>
    <property type="match status" value="1"/>
</dbReference>
<dbReference type="Proteomes" id="UP001488805">
    <property type="component" value="Unassembled WGS sequence"/>
</dbReference>
<dbReference type="SUPFAM" id="SSF52540">
    <property type="entry name" value="P-loop containing nucleoside triphosphate hydrolases"/>
    <property type="match status" value="1"/>
</dbReference>
<proteinExistence type="inferred from homology"/>
<comment type="similarity">
    <text evidence="1">Belongs to the TRAFAC class TrmE-Era-EngA-EngB-Septin-like GTPase superfamily. AIG1/Toc34/Toc159-like paraseptin GTPase family. IAN subfamily.</text>
</comment>
<evidence type="ECO:0000256" key="4">
    <source>
        <dbReference type="SAM" id="MobiDB-lite"/>
    </source>
</evidence>
<feature type="domain" description="AIG1-type G" evidence="5">
    <location>
        <begin position="285"/>
        <end position="494"/>
    </location>
</feature>
<keyword evidence="3" id="KW-0342">GTP-binding</keyword>
<evidence type="ECO:0000259" key="5">
    <source>
        <dbReference type="PROSITE" id="PS51720"/>
    </source>
</evidence>
<dbReference type="InterPro" id="IPR045058">
    <property type="entry name" value="GIMA/IAN/Toc"/>
</dbReference>
<feature type="region of interest" description="Disordered" evidence="4">
    <location>
        <begin position="236"/>
        <end position="259"/>
    </location>
</feature>
<dbReference type="AlphaFoldDB" id="A0AAW1FKN9"/>
<protein>
    <recommendedName>
        <fullName evidence="5">AIG1-type G domain-containing protein</fullName>
    </recommendedName>
</protein>
<sequence>MSHNGKANMRHMMVVMSTMEQWSSVKSLQQHGSGEKHLRLAFSSLGPNQVCDLTLDGRLVSLIYAELKQDMTEEGISRAIDGCFKSCTDGVSTFLLLIQGGRYTKRERRMVETLQAHFGAEALKYLVVISLEDGKVADTLDDALLELLNTCDGRYCRITSSAAELGALLKMLDRMLAENGTAGYTEAMLTEAKNKSTEDSAMQILKQKVQEVEEQEWASKQQMQQQEVRRAKEMEELKGRHAEERKKEAAEKKQYETKRESLEEAVMSHRAMLQLQMSATDDDDTKKMSVILLGLSGSGKSSALNLILERAGNQYKSMQSSHEPPQPTLFCERKEVFAAGRRLILVDTPELWDEDGAENLELVKDCLALSLPGPHVFLLVLQVERFTQGECEMLGHLQRIFGRDFAEHAVVLLVRFDRNQRSGPQGINDYVAGAHATLRDLIRKCGSRFYELHVTKSQNALSYPQVRDLLSGINKLVASHGGRSFSTRRFPVQELQERKKGIGQRKEGALEGHYLLRDA</sequence>
<accession>A0AAW1FKN9</accession>
<evidence type="ECO:0000313" key="7">
    <source>
        <dbReference type="Proteomes" id="UP001488805"/>
    </source>
</evidence>
<comment type="caution">
    <text evidence="6">The sequence shown here is derived from an EMBL/GenBank/DDBJ whole genome shotgun (WGS) entry which is preliminary data.</text>
</comment>
<name>A0AAW1FKN9_ZOAVI</name>
<evidence type="ECO:0000313" key="6">
    <source>
        <dbReference type="EMBL" id="KAK9534204.1"/>
    </source>
</evidence>